<dbReference type="EMBL" id="KN824918">
    <property type="protein sequence ID" value="KIK97838.1"/>
    <property type="molecule type" value="Genomic_DNA"/>
</dbReference>
<dbReference type="AlphaFoldDB" id="A0A0D0DUB2"/>
<reference evidence="2 3" key="1">
    <citation type="submission" date="2014-04" db="EMBL/GenBank/DDBJ databases">
        <authorList>
            <consortium name="DOE Joint Genome Institute"/>
            <person name="Kuo A."/>
            <person name="Kohler A."/>
            <person name="Jargeat P."/>
            <person name="Nagy L.G."/>
            <person name="Floudas D."/>
            <person name="Copeland A."/>
            <person name="Barry K.W."/>
            <person name="Cichocki N."/>
            <person name="Veneault-Fourrey C."/>
            <person name="LaButti K."/>
            <person name="Lindquist E.A."/>
            <person name="Lipzen A."/>
            <person name="Lundell T."/>
            <person name="Morin E."/>
            <person name="Murat C."/>
            <person name="Sun H."/>
            <person name="Tunlid A."/>
            <person name="Henrissat B."/>
            <person name="Grigoriev I.V."/>
            <person name="Hibbett D.S."/>
            <person name="Martin F."/>
            <person name="Nordberg H.P."/>
            <person name="Cantor M.N."/>
            <person name="Hua S.X."/>
        </authorList>
    </citation>
    <scope>NUCLEOTIDE SEQUENCE [LARGE SCALE GENOMIC DNA]</scope>
    <source>
        <strain evidence="2 3">Ve08.2h10</strain>
    </source>
</reference>
<dbReference type="HOGENOM" id="CLU_2776709_0_0_1"/>
<evidence type="ECO:0000313" key="3">
    <source>
        <dbReference type="Proteomes" id="UP000054538"/>
    </source>
</evidence>
<evidence type="ECO:0000313" key="2">
    <source>
        <dbReference type="EMBL" id="KIK97838.1"/>
    </source>
</evidence>
<keyword evidence="3" id="KW-1185">Reference proteome</keyword>
<feature type="compositionally biased region" description="Basic and acidic residues" evidence="1">
    <location>
        <begin position="7"/>
        <end position="24"/>
    </location>
</feature>
<accession>A0A0D0DUB2</accession>
<feature type="region of interest" description="Disordered" evidence="1">
    <location>
        <begin position="1"/>
        <end position="31"/>
    </location>
</feature>
<name>A0A0D0DUB2_9AGAM</name>
<reference evidence="3" key="2">
    <citation type="submission" date="2015-01" db="EMBL/GenBank/DDBJ databases">
        <title>Evolutionary Origins and Diversification of the Mycorrhizal Mutualists.</title>
        <authorList>
            <consortium name="DOE Joint Genome Institute"/>
            <consortium name="Mycorrhizal Genomics Consortium"/>
            <person name="Kohler A."/>
            <person name="Kuo A."/>
            <person name="Nagy L.G."/>
            <person name="Floudas D."/>
            <person name="Copeland A."/>
            <person name="Barry K.W."/>
            <person name="Cichocki N."/>
            <person name="Veneault-Fourrey C."/>
            <person name="LaButti K."/>
            <person name="Lindquist E.A."/>
            <person name="Lipzen A."/>
            <person name="Lundell T."/>
            <person name="Morin E."/>
            <person name="Murat C."/>
            <person name="Riley R."/>
            <person name="Ohm R."/>
            <person name="Sun H."/>
            <person name="Tunlid A."/>
            <person name="Henrissat B."/>
            <person name="Grigoriev I.V."/>
            <person name="Hibbett D.S."/>
            <person name="Martin F."/>
        </authorList>
    </citation>
    <scope>NUCLEOTIDE SEQUENCE [LARGE SCALE GENOMIC DNA]</scope>
    <source>
        <strain evidence="3">Ve08.2h10</strain>
    </source>
</reference>
<dbReference type="Proteomes" id="UP000054538">
    <property type="component" value="Unassembled WGS sequence"/>
</dbReference>
<dbReference type="InParanoid" id="A0A0D0DUB2"/>
<evidence type="ECO:0000256" key="1">
    <source>
        <dbReference type="SAM" id="MobiDB-lite"/>
    </source>
</evidence>
<proteinExistence type="predicted"/>
<protein>
    <submittedName>
        <fullName evidence="2">Uncharacterized protein</fullName>
    </submittedName>
</protein>
<sequence length="69" mass="7837">MLTWSRHLSDTLRRAPRHASEDQPPRVGIANGSLQFRVATTPLSAPSLSPWCAGDHRHDCYFKLKSDHR</sequence>
<gene>
    <name evidence="2" type="ORF">PAXRUDRAFT_824509</name>
</gene>
<organism evidence="2 3">
    <name type="scientific">Paxillus rubicundulus Ve08.2h10</name>
    <dbReference type="NCBI Taxonomy" id="930991"/>
    <lineage>
        <taxon>Eukaryota</taxon>
        <taxon>Fungi</taxon>
        <taxon>Dikarya</taxon>
        <taxon>Basidiomycota</taxon>
        <taxon>Agaricomycotina</taxon>
        <taxon>Agaricomycetes</taxon>
        <taxon>Agaricomycetidae</taxon>
        <taxon>Boletales</taxon>
        <taxon>Paxilineae</taxon>
        <taxon>Paxillaceae</taxon>
        <taxon>Paxillus</taxon>
    </lineage>
</organism>